<evidence type="ECO:0000256" key="3">
    <source>
        <dbReference type="ARBA" id="ARBA00022679"/>
    </source>
</evidence>
<feature type="binding site" evidence="7">
    <location>
        <position position="61"/>
    </location>
    <ligand>
        <name>carbamoyl phosphate</name>
        <dbReference type="ChEBI" id="CHEBI:58228"/>
    </ligand>
</feature>
<proteinExistence type="inferred from homology"/>
<dbReference type="PANTHER" id="PTHR45753">
    <property type="entry name" value="ORNITHINE CARBAMOYLTRANSFERASE, MITOCHONDRIAL"/>
    <property type="match status" value="1"/>
</dbReference>
<dbReference type="Proteomes" id="UP000233654">
    <property type="component" value="Unassembled WGS sequence"/>
</dbReference>
<dbReference type="Gene3D" id="3.40.50.1370">
    <property type="entry name" value="Aspartate/ornithine carbamoyltransferase"/>
    <property type="match status" value="2"/>
</dbReference>
<comment type="pathway">
    <text evidence="1 7">Pyrimidine metabolism; UMP biosynthesis via de novo pathway; (S)-dihydroorotate from bicarbonate: step 2/3.</text>
</comment>
<comment type="similarity">
    <text evidence="2 7">Belongs to the aspartate/ornithine carbamoyltransferase superfamily. ATCase family.</text>
</comment>
<feature type="binding site" evidence="7">
    <location>
        <position position="268"/>
    </location>
    <ligand>
        <name>carbamoyl phosphate</name>
        <dbReference type="ChEBI" id="CHEBI:58228"/>
    </ligand>
</feature>
<evidence type="ECO:0000256" key="6">
    <source>
        <dbReference type="ARBA" id="ARBA00048859"/>
    </source>
</evidence>
<feature type="binding site" evidence="7">
    <location>
        <position position="142"/>
    </location>
    <ligand>
        <name>carbamoyl phosphate</name>
        <dbReference type="ChEBI" id="CHEBI:58228"/>
    </ligand>
</feature>
<dbReference type="Pfam" id="PF00185">
    <property type="entry name" value="OTCace"/>
    <property type="match status" value="1"/>
</dbReference>
<dbReference type="GO" id="GO:0016597">
    <property type="term" value="F:amino acid binding"/>
    <property type="evidence" value="ECO:0007669"/>
    <property type="project" value="InterPro"/>
</dbReference>
<evidence type="ECO:0000313" key="11">
    <source>
        <dbReference type="Proteomes" id="UP000233654"/>
    </source>
</evidence>
<keyword evidence="4 7" id="KW-0665">Pyrimidine biosynthesis</keyword>
<comment type="catalytic activity">
    <reaction evidence="6 7">
        <text>carbamoyl phosphate + L-aspartate = N-carbamoyl-L-aspartate + phosphate + H(+)</text>
        <dbReference type="Rhea" id="RHEA:20013"/>
        <dbReference type="ChEBI" id="CHEBI:15378"/>
        <dbReference type="ChEBI" id="CHEBI:29991"/>
        <dbReference type="ChEBI" id="CHEBI:32814"/>
        <dbReference type="ChEBI" id="CHEBI:43474"/>
        <dbReference type="ChEBI" id="CHEBI:58228"/>
        <dbReference type="EC" id="2.1.3.2"/>
    </reaction>
</comment>
<dbReference type="EC" id="2.1.3.2" evidence="7"/>
<dbReference type="Pfam" id="PF02729">
    <property type="entry name" value="OTCace_N"/>
    <property type="match status" value="1"/>
</dbReference>
<dbReference type="GO" id="GO:0004070">
    <property type="term" value="F:aspartate carbamoyltransferase activity"/>
    <property type="evidence" value="ECO:0007669"/>
    <property type="project" value="UniProtKB-UniRule"/>
</dbReference>
<evidence type="ECO:0000256" key="1">
    <source>
        <dbReference type="ARBA" id="ARBA00004852"/>
    </source>
</evidence>
<dbReference type="InterPro" id="IPR006131">
    <property type="entry name" value="Asp_carbamoyltransf_Asp/Orn-bd"/>
</dbReference>
<dbReference type="PRINTS" id="PR00101">
    <property type="entry name" value="ATCASE"/>
</dbReference>
<dbReference type="FunFam" id="3.40.50.1370:FF:000007">
    <property type="entry name" value="Aspartate carbamoyltransferase"/>
    <property type="match status" value="1"/>
</dbReference>
<dbReference type="InterPro" id="IPR006130">
    <property type="entry name" value="Asp/Orn_carbamoylTrfase"/>
</dbReference>
<feature type="binding site" evidence="7">
    <location>
        <position position="139"/>
    </location>
    <ligand>
        <name>carbamoyl phosphate</name>
        <dbReference type="ChEBI" id="CHEBI:58228"/>
    </ligand>
</feature>
<dbReference type="NCBIfam" id="TIGR00670">
    <property type="entry name" value="asp_carb_tr"/>
    <property type="match status" value="1"/>
</dbReference>
<accession>A0A2N3G7V8</accession>
<dbReference type="GO" id="GO:0006207">
    <property type="term" value="P:'de novo' pyrimidine nucleobase biosynthetic process"/>
    <property type="evidence" value="ECO:0007669"/>
    <property type="project" value="InterPro"/>
</dbReference>
<dbReference type="InterPro" id="IPR006132">
    <property type="entry name" value="Asp/Orn_carbamoyltranf_P-bd"/>
</dbReference>
<comment type="function">
    <text evidence="5 7">Catalyzes the condensation of carbamoyl phosphate and aspartate to form carbamoyl aspartate and inorganic phosphate, the committed step in the de novo pyrimidine nucleotide biosynthesis pathway.</text>
</comment>
<sequence length="311" mass="34078">MPDVTTDHRHLLSISDLDASEILNLLDSARSFAEVSMRPVKKVPALRGRTIVNMFLEPSTRTKISFEVAAKRLSADVMNFSPAASSFSKGESLKDTGNTIVAMGVDALVIRSSSAGAPHILADWVDCSVINAGDGMHEHPTQALLDLFTMREWLGRLEGLKVAIVGDIDHSRVARSNIHALNKVGAEVMLVAPRSLLPEAVEEIGVTVTSSLDEALEWCDVLYLLRIQVERVNESRFPSLREYMLLYGLTQTRWSRLKRKPLVMHPGPMNRGVEIASEVADEVEPVIIAQVSAGVAVRMAVLYDILGGSRD</sequence>
<organism evidence="10 11">
    <name type="scientific">Candidatus Anoxymicrobium japonicum</name>
    <dbReference type="NCBI Taxonomy" id="2013648"/>
    <lineage>
        <taxon>Bacteria</taxon>
        <taxon>Bacillati</taxon>
        <taxon>Actinomycetota</taxon>
        <taxon>Candidatus Geothermincolia</taxon>
        <taxon>Candidatus Geothermincolales</taxon>
        <taxon>Candidatus Anoxymicrobiaceae</taxon>
        <taxon>Candidatus Anoxymicrobium</taxon>
    </lineage>
</organism>
<feature type="domain" description="Aspartate/ornithine carbamoyltransferase Asp/Orn-binding" evidence="8">
    <location>
        <begin position="158"/>
        <end position="303"/>
    </location>
</feature>
<reference evidence="10 11" key="1">
    <citation type="journal article" date="2017" name="ISME J.">
        <title>Potential for microbial H2 and metal transformations associated with novel bacteria and archaea in deep terrestrial subsurface sediments.</title>
        <authorList>
            <person name="Hernsdorf A.W."/>
            <person name="Amano Y."/>
            <person name="Miyakawa K."/>
            <person name="Ise K."/>
            <person name="Suzuki Y."/>
            <person name="Anantharaman K."/>
            <person name="Probst A."/>
            <person name="Burstein D."/>
            <person name="Thomas B.C."/>
            <person name="Banfield J.F."/>
        </authorList>
    </citation>
    <scope>NUCLEOTIDE SEQUENCE [LARGE SCALE GENOMIC DNA]</scope>
    <source>
        <strain evidence="10">HGW-Actinobacteria-3</strain>
    </source>
</reference>
<evidence type="ECO:0000256" key="2">
    <source>
        <dbReference type="ARBA" id="ARBA00008896"/>
    </source>
</evidence>
<gene>
    <name evidence="7" type="primary">pyrB</name>
    <name evidence="10" type="ORF">CVT63_01270</name>
</gene>
<feature type="binding site" evidence="7">
    <location>
        <position position="226"/>
    </location>
    <ligand>
        <name>L-aspartate</name>
        <dbReference type="ChEBI" id="CHEBI:29991"/>
    </ligand>
</feature>
<protein>
    <recommendedName>
        <fullName evidence="7">Aspartate carbamoyltransferase</fullName>
        <ecNumber evidence="7">2.1.3.2</ecNumber>
    </recommendedName>
    <alternativeName>
        <fullName evidence="7">Aspartate transcarbamylase</fullName>
        <shortName evidence="7">ATCase</shortName>
    </alternativeName>
</protein>
<comment type="caution">
    <text evidence="10">The sequence shown here is derived from an EMBL/GenBank/DDBJ whole genome shotgun (WGS) entry which is preliminary data.</text>
</comment>
<evidence type="ECO:0000313" key="10">
    <source>
        <dbReference type="EMBL" id="PKQ28708.1"/>
    </source>
</evidence>
<feature type="binding site" evidence="7">
    <location>
        <position position="89"/>
    </location>
    <ligand>
        <name>L-aspartate</name>
        <dbReference type="ChEBI" id="CHEBI:29991"/>
    </ligand>
</feature>
<dbReference type="GO" id="GO:0005829">
    <property type="term" value="C:cytosol"/>
    <property type="evidence" value="ECO:0007669"/>
    <property type="project" value="TreeGrafter"/>
</dbReference>
<dbReference type="PRINTS" id="PR00100">
    <property type="entry name" value="AOTCASE"/>
</dbReference>
<evidence type="ECO:0000259" key="9">
    <source>
        <dbReference type="Pfam" id="PF02729"/>
    </source>
</evidence>
<feature type="domain" description="Aspartate/ornithine carbamoyltransferase carbamoyl-P binding" evidence="9">
    <location>
        <begin position="9"/>
        <end position="152"/>
    </location>
</feature>
<comment type="subunit">
    <text evidence="7">Heterododecamer (2C3:3R2) of six catalytic PyrB chains organized as two trimers (C3), and six regulatory PyrI chains organized as three dimers (R2).</text>
</comment>
<name>A0A2N3G7V8_9ACTN</name>
<dbReference type="InterPro" id="IPR036901">
    <property type="entry name" value="Asp/Orn_carbamoylTrfase_sf"/>
</dbReference>
<dbReference type="PANTHER" id="PTHR45753:SF6">
    <property type="entry name" value="ASPARTATE CARBAMOYLTRANSFERASE"/>
    <property type="match status" value="1"/>
</dbReference>
<dbReference type="InterPro" id="IPR002082">
    <property type="entry name" value="Asp_carbamoyltransf"/>
</dbReference>
<evidence type="ECO:0000256" key="5">
    <source>
        <dbReference type="ARBA" id="ARBA00043884"/>
    </source>
</evidence>
<evidence type="ECO:0000256" key="7">
    <source>
        <dbReference type="HAMAP-Rule" id="MF_00001"/>
    </source>
</evidence>
<evidence type="ECO:0000256" key="4">
    <source>
        <dbReference type="ARBA" id="ARBA00022975"/>
    </source>
</evidence>
<feature type="binding site" evidence="7">
    <location>
        <position position="172"/>
    </location>
    <ligand>
        <name>L-aspartate</name>
        <dbReference type="ChEBI" id="CHEBI:29991"/>
    </ligand>
</feature>
<evidence type="ECO:0000259" key="8">
    <source>
        <dbReference type="Pfam" id="PF00185"/>
    </source>
</evidence>
<dbReference type="EMBL" id="PHEX01000007">
    <property type="protein sequence ID" value="PKQ28708.1"/>
    <property type="molecule type" value="Genomic_DNA"/>
</dbReference>
<dbReference type="HAMAP" id="MF_00001">
    <property type="entry name" value="Asp_carb_tr"/>
    <property type="match status" value="1"/>
</dbReference>
<dbReference type="SUPFAM" id="SSF53671">
    <property type="entry name" value="Aspartate/ornithine carbamoyltransferase"/>
    <property type="match status" value="1"/>
</dbReference>
<dbReference type="GO" id="GO:0006520">
    <property type="term" value="P:amino acid metabolic process"/>
    <property type="evidence" value="ECO:0007669"/>
    <property type="project" value="InterPro"/>
</dbReference>
<dbReference type="NCBIfam" id="NF002032">
    <property type="entry name" value="PRK00856.1"/>
    <property type="match status" value="1"/>
</dbReference>
<dbReference type="GO" id="GO:0044205">
    <property type="term" value="P:'de novo' UMP biosynthetic process"/>
    <property type="evidence" value="ECO:0007669"/>
    <property type="project" value="UniProtKB-UniRule"/>
</dbReference>
<dbReference type="PROSITE" id="PS00097">
    <property type="entry name" value="CARBAMOYLTRANSFERASE"/>
    <property type="match status" value="1"/>
</dbReference>
<keyword evidence="3 7" id="KW-0808">Transferase</keyword>
<feature type="binding site" evidence="7">
    <location>
        <position position="267"/>
    </location>
    <ligand>
        <name>carbamoyl phosphate</name>
        <dbReference type="ChEBI" id="CHEBI:58228"/>
    </ligand>
</feature>
<feature type="binding site" evidence="7">
    <location>
        <position position="111"/>
    </location>
    <ligand>
        <name>carbamoyl phosphate</name>
        <dbReference type="ChEBI" id="CHEBI:58228"/>
    </ligand>
</feature>
<dbReference type="AlphaFoldDB" id="A0A2N3G7V8"/>
<feature type="binding site" evidence="7">
    <location>
        <position position="62"/>
    </location>
    <ligand>
        <name>carbamoyl phosphate</name>
        <dbReference type="ChEBI" id="CHEBI:58228"/>
    </ligand>
</feature>
<dbReference type="UniPathway" id="UPA00070">
    <property type="reaction ID" value="UER00116"/>
</dbReference>